<proteinExistence type="inferred from homology"/>
<dbReference type="Pfam" id="PF23860">
    <property type="entry name" value="Ribophorin_II_3rd"/>
    <property type="match status" value="1"/>
</dbReference>
<evidence type="ECO:0000256" key="12">
    <source>
        <dbReference type="SAM" id="Phobius"/>
    </source>
</evidence>
<dbReference type="InterPro" id="IPR055374">
    <property type="entry name" value="Ribophorin_II_3rd"/>
</dbReference>
<dbReference type="GO" id="GO:0008250">
    <property type="term" value="C:oligosaccharyltransferase complex"/>
    <property type="evidence" value="ECO:0007669"/>
    <property type="project" value="InterPro"/>
</dbReference>
<dbReference type="STRING" id="1314790.A0A1Y1Y6E4"/>
<dbReference type="UniPathway" id="UPA00378"/>
<comment type="similarity">
    <text evidence="4">Belongs to the SWP1 family.</text>
</comment>
<evidence type="ECO:0000313" key="16">
    <source>
        <dbReference type="EMBL" id="ORX93601.1"/>
    </source>
</evidence>
<dbReference type="PANTHER" id="PTHR12640:SF0">
    <property type="entry name" value="DOLICHYL-DIPHOSPHOOLIGOSACCHARIDE--PROTEIN GLYCOSYLTRANSFERASE SUBUNIT 2"/>
    <property type="match status" value="1"/>
</dbReference>
<evidence type="ECO:0000256" key="4">
    <source>
        <dbReference type="ARBA" id="ARBA00009038"/>
    </source>
</evidence>
<evidence type="ECO:0000256" key="5">
    <source>
        <dbReference type="ARBA" id="ARBA00022692"/>
    </source>
</evidence>
<comment type="pathway">
    <text evidence="3">Protein modification; protein glycosylation.</text>
</comment>
<dbReference type="PANTHER" id="PTHR12640">
    <property type="entry name" value="RIBOPHORIN II"/>
    <property type="match status" value="1"/>
</dbReference>
<evidence type="ECO:0000259" key="14">
    <source>
        <dbReference type="Pfam" id="PF23860"/>
    </source>
</evidence>
<sequence length="295" mass="32996">MRAFTLTQISVLCLACLSFFGGIQCQQPEPSFVLSKVDVSISAADVRRLSQSINYPDALSAPLTLQPNERLRVSFNLKQKTSEGEKPFRAHQAFAVFTQVGTQEQLIRKLDSTKSGKYKLLLDTKEKKTTAQKFAGEYHLDIVLGAFSIPDAINYRVGTIQFETEAAQEPQTTQPQLGFGPRPEIHHIFRKPEDLPPTWLSSLFALIVLSPWVWLVISWSSLGVNLSHFPVNAPSEMVPALGFIGTLGSIAYLYYRYWTDLNIFDTLSYLLILSVIGAVTGRKTLRDLAKRRISA</sequence>
<comment type="function">
    <text evidence="1">Subunit of the oligosaccharyl transferase (OST) complex that catalyzes the initial transfer of a defined glycan (Glc(3)Man(9)GlcNAc(2) in eukaryotes) from the lipid carrier dolichol-pyrophosphate to an asparagine residue within an Asn-X-Ser/Thr consensus motif in nascent polypeptide chains, the first step in protein N-glycosylation. N-glycosylation occurs cotranslationally and the complex associates with the Sec61 complex at the channel-forming translocon complex that mediates protein translocation across the endoplasmic reticulum (ER). All subunits are required for a maximal enzyme activity.</text>
</comment>
<protein>
    <recommendedName>
        <fullName evidence="11">Ribophorin II</fullName>
    </recommendedName>
    <alternativeName>
        <fullName evidence="10">Ribophorin-2</fullName>
    </alternativeName>
</protein>
<evidence type="ECO:0000256" key="2">
    <source>
        <dbReference type="ARBA" id="ARBA00004477"/>
    </source>
</evidence>
<feature type="transmembrane region" description="Helical" evidence="12">
    <location>
        <begin position="199"/>
        <end position="217"/>
    </location>
</feature>
<evidence type="ECO:0000259" key="15">
    <source>
        <dbReference type="Pfam" id="PF25147"/>
    </source>
</evidence>
<organism evidence="16 17">
    <name type="scientific">Basidiobolus meristosporus CBS 931.73</name>
    <dbReference type="NCBI Taxonomy" id="1314790"/>
    <lineage>
        <taxon>Eukaryota</taxon>
        <taxon>Fungi</taxon>
        <taxon>Fungi incertae sedis</taxon>
        <taxon>Zoopagomycota</taxon>
        <taxon>Entomophthoromycotina</taxon>
        <taxon>Basidiobolomycetes</taxon>
        <taxon>Basidiobolales</taxon>
        <taxon>Basidiobolaceae</taxon>
        <taxon>Basidiobolus</taxon>
    </lineage>
</organism>
<comment type="caution">
    <text evidence="16">The sequence shown here is derived from an EMBL/GenBank/DDBJ whole genome shotgun (WGS) entry which is preliminary data.</text>
</comment>
<evidence type="ECO:0000256" key="8">
    <source>
        <dbReference type="ARBA" id="ARBA00022989"/>
    </source>
</evidence>
<evidence type="ECO:0000256" key="7">
    <source>
        <dbReference type="ARBA" id="ARBA00022824"/>
    </source>
</evidence>
<accession>A0A1Y1Y6E4</accession>
<keyword evidence="9 12" id="KW-0472">Membrane</keyword>
<dbReference type="InParanoid" id="A0A1Y1Y6E4"/>
<dbReference type="InterPro" id="IPR056790">
    <property type="entry name" value="Ribophorin_II_C"/>
</dbReference>
<feature type="domain" description="Ribophorin II third" evidence="14">
    <location>
        <begin position="39"/>
        <end position="161"/>
    </location>
</feature>
<feature type="transmembrane region" description="Helical" evidence="12">
    <location>
        <begin position="238"/>
        <end position="255"/>
    </location>
</feature>
<dbReference type="GO" id="GO:0006487">
    <property type="term" value="P:protein N-linked glycosylation"/>
    <property type="evidence" value="ECO:0007669"/>
    <property type="project" value="TreeGrafter"/>
</dbReference>
<keyword evidence="5 12" id="KW-0812">Transmembrane</keyword>
<gene>
    <name evidence="16" type="ORF">K493DRAFT_262233</name>
</gene>
<comment type="subcellular location">
    <subcellularLocation>
        <location evidence="2">Endoplasmic reticulum membrane</location>
        <topology evidence="2">Multi-pass membrane protein</topology>
    </subcellularLocation>
</comment>
<keyword evidence="17" id="KW-1185">Reference proteome</keyword>
<dbReference type="InterPro" id="IPR008814">
    <property type="entry name" value="Swp1"/>
</dbReference>
<dbReference type="AlphaFoldDB" id="A0A1Y1Y6E4"/>
<dbReference type="OrthoDB" id="432292at2759"/>
<keyword evidence="7" id="KW-0256">Endoplasmic reticulum</keyword>
<dbReference type="EMBL" id="MCFE01000230">
    <property type="protein sequence ID" value="ORX93601.1"/>
    <property type="molecule type" value="Genomic_DNA"/>
</dbReference>
<evidence type="ECO:0000256" key="10">
    <source>
        <dbReference type="ARBA" id="ARBA00030078"/>
    </source>
</evidence>
<evidence type="ECO:0000256" key="6">
    <source>
        <dbReference type="ARBA" id="ARBA00022729"/>
    </source>
</evidence>
<evidence type="ECO:0000256" key="9">
    <source>
        <dbReference type="ARBA" id="ARBA00023136"/>
    </source>
</evidence>
<keyword evidence="8 12" id="KW-1133">Transmembrane helix</keyword>
<evidence type="ECO:0000256" key="11">
    <source>
        <dbReference type="ARBA" id="ARBA00032139"/>
    </source>
</evidence>
<dbReference type="Pfam" id="PF25147">
    <property type="entry name" value="Ribophorin_II_C"/>
    <property type="match status" value="1"/>
</dbReference>
<evidence type="ECO:0000256" key="3">
    <source>
        <dbReference type="ARBA" id="ARBA00004922"/>
    </source>
</evidence>
<evidence type="ECO:0000256" key="13">
    <source>
        <dbReference type="SAM" id="SignalP"/>
    </source>
</evidence>
<feature type="transmembrane region" description="Helical" evidence="12">
    <location>
        <begin position="267"/>
        <end position="285"/>
    </location>
</feature>
<feature type="domain" description="Ribophorin II C-terminal" evidence="15">
    <location>
        <begin position="189"/>
        <end position="292"/>
    </location>
</feature>
<evidence type="ECO:0000256" key="1">
    <source>
        <dbReference type="ARBA" id="ARBA00002791"/>
    </source>
</evidence>
<reference evidence="16 17" key="1">
    <citation type="submission" date="2016-07" db="EMBL/GenBank/DDBJ databases">
        <title>Pervasive Adenine N6-methylation of Active Genes in Fungi.</title>
        <authorList>
            <consortium name="DOE Joint Genome Institute"/>
            <person name="Mondo S.J."/>
            <person name="Dannebaum R.O."/>
            <person name="Kuo R.C."/>
            <person name="Labutti K."/>
            <person name="Haridas S."/>
            <person name="Kuo A."/>
            <person name="Salamov A."/>
            <person name="Ahrendt S.R."/>
            <person name="Lipzen A."/>
            <person name="Sullivan W."/>
            <person name="Andreopoulos W.B."/>
            <person name="Clum A."/>
            <person name="Lindquist E."/>
            <person name="Daum C."/>
            <person name="Ramamoorthy G.K."/>
            <person name="Gryganskyi A."/>
            <person name="Culley D."/>
            <person name="Magnuson J.K."/>
            <person name="James T.Y."/>
            <person name="O'Malley M.A."/>
            <person name="Stajich J.E."/>
            <person name="Spatafora J.W."/>
            <person name="Visel A."/>
            <person name="Grigoriev I.V."/>
        </authorList>
    </citation>
    <scope>NUCLEOTIDE SEQUENCE [LARGE SCALE GENOMIC DNA]</scope>
    <source>
        <strain evidence="16 17">CBS 931.73</strain>
    </source>
</reference>
<name>A0A1Y1Y6E4_9FUNG</name>
<feature type="signal peptide" evidence="13">
    <location>
        <begin position="1"/>
        <end position="25"/>
    </location>
</feature>
<feature type="chain" id="PRO_5044315097" description="Ribophorin II" evidence="13">
    <location>
        <begin position="26"/>
        <end position="295"/>
    </location>
</feature>
<evidence type="ECO:0000313" key="17">
    <source>
        <dbReference type="Proteomes" id="UP000193498"/>
    </source>
</evidence>
<keyword evidence="6 13" id="KW-0732">Signal</keyword>
<dbReference type="Proteomes" id="UP000193498">
    <property type="component" value="Unassembled WGS sequence"/>
</dbReference>